<comment type="caution">
    <text evidence="2">The sequence shown here is derived from an EMBL/GenBank/DDBJ whole genome shotgun (WGS) entry which is preliminary data.</text>
</comment>
<sequence length="80" mass="8945">MTLKETIAYRIMQLCNEKQISPYALAINCGVDKSTIYSILGNKSKSPEVATIKKICDGLEITLAEFFNTPEFNNLEQGIE</sequence>
<accession>A0A645IZN4</accession>
<dbReference type="PROSITE" id="PS50943">
    <property type="entry name" value="HTH_CROC1"/>
    <property type="match status" value="1"/>
</dbReference>
<reference evidence="2" key="1">
    <citation type="submission" date="2019-08" db="EMBL/GenBank/DDBJ databases">
        <authorList>
            <person name="Kucharzyk K."/>
            <person name="Murdoch R.W."/>
            <person name="Higgins S."/>
            <person name="Loffler F."/>
        </authorList>
    </citation>
    <scope>NUCLEOTIDE SEQUENCE</scope>
</reference>
<proteinExistence type="predicted"/>
<dbReference type="GO" id="GO:0003677">
    <property type="term" value="F:DNA binding"/>
    <property type="evidence" value="ECO:0007669"/>
    <property type="project" value="InterPro"/>
</dbReference>
<organism evidence="2">
    <name type="scientific">bioreactor metagenome</name>
    <dbReference type="NCBI Taxonomy" id="1076179"/>
    <lineage>
        <taxon>unclassified sequences</taxon>
        <taxon>metagenomes</taxon>
        <taxon>ecological metagenomes</taxon>
    </lineage>
</organism>
<dbReference type="Gene3D" id="1.10.260.40">
    <property type="entry name" value="lambda repressor-like DNA-binding domains"/>
    <property type="match status" value="1"/>
</dbReference>
<evidence type="ECO:0000313" key="2">
    <source>
        <dbReference type="EMBL" id="MPN56781.1"/>
    </source>
</evidence>
<dbReference type="InterPro" id="IPR010982">
    <property type="entry name" value="Lambda_DNA-bd_dom_sf"/>
</dbReference>
<dbReference type="CDD" id="cd00093">
    <property type="entry name" value="HTH_XRE"/>
    <property type="match status" value="1"/>
</dbReference>
<dbReference type="Pfam" id="PF13443">
    <property type="entry name" value="HTH_26"/>
    <property type="match status" value="1"/>
</dbReference>
<protein>
    <recommendedName>
        <fullName evidence="1">HTH cro/C1-type domain-containing protein</fullName>
    </recommendedName>
</protein>
<evidence type="ECO:0000259" key="1">
    <source>
        <dbReference type="PROSITE" id="PS50943"/>
    </source>
</evidence>
<feature type="domain" description="HTH cro/C1-type" evidence="1">
    <location>
        <begin position="11"/>
        <end position="66"/>
    </location>
</feature>
<dbReference type="AlphaFoldDB" id="A0A645IZN4"/>
<dbReference type="SUPFAM" id="SSF47413">
    <property type="entry name" value="lambda repressor-like DNA-binding domains"/>
    <property type="match status" value="1"/>
</dbReference>
<dbReference type="InterPro" id="IPR001387">
    <property type="entry name" value="Cro/C1-type_HTH"/>
</dbReference>
<gene>
    <name evidence="2" type="ORF">SDC9_204473</name>
</gene>
<dbReference type="SMART" id="SM00530">
    <property type="entry name" value="HTH_XRE"/>
    <property type="match status" value="1"/>
</dbReference>
<name>A0A645IZN4_9ZZZZ</name>
<dbReference type="EMBL" id="VSSQ01127517">
    <property type="protein sequence ID" value="MPN56781.1"/>
    <property type="molecule type" value="Genomic_DNA"/>
</dbReference>